<dbReference type="InterPro" id="IPR001810">
    <property type="entry name" value="F-box_dom"/>
</dbReference>
<accession>A0AAV1YQP1</accession>
<evidence type="ECO:0000313" key="2">
    <source>
        <dbReference type="EMBL" id="CAL0335219.1"/>
    </source>
</evidence>
<dbReference type="Pfam" id="PF00646">
    <property type="entry name" value="F-box"/>
    <property type="match status" value="1"/>
</dbReference>
<evidence type="ECO:0000313" key="3">
    <source>
        <dbReference type="Proteomes" id="UP001497480"/>
    </source>
</evidence>
<dbReference type="InterPro" id="IPR055411">
    <property type="entry name" value="LRR_FXL15/At3g58940/PEG3-like"/>
</dbReference>
<dbReference type="InterPro" id="IPR036047">
    <property type="entry name" value="F-box-like_dom_sf"/>
</dbReference>
<protein>
    <recommendedName>
        <fullName evidence="1">F-box domain-containing protein</fullName>
    </recommendedName>
</protein>
<keyword evidence="3" id="KW-1185">Reference proteome</keyword>
<comment type="caution">
    <text evidence="2">The sequence shown here is derived from an EMBL/GenBank/DDBJ whole genome shotgun (WGS) entry which is preliminary data.</text>
</comment>
<organism evidence="2 3">
    <name type="scientific">Lupinus luteus</name>
    <name type="common">European yellow lupine</name>
    <dbReference type="NCBI Taxonomy" id="3873"/>
    <lineage>
        <taxon>Eukaryota</taxon>
        <taxon>Viridiplantae</taxon>
        <taxon>Streptophyta</taxon>
        <taxon>Embryophyta</taxon>
        <taxon>Tracheophyta</taxon>
        <taxon>Spermatophyta</taxon>
        <taxon>Magnoliopsida</taxon>
        <taxon>eudicotyledons</taxon>
        <taxon>Gunneridae</taxon>
        <taxon>Pentapetalae</taxon>
        <taxon>rosids</taxon>
        <taxon>fabids</taxon>
        <taxon>Fabales</taxon>
        <taxon>Fabaceae</taxon>
        <taxon>Papilionoideae</taxon>
        <taxon>50 kb inversion clade</taxon>
        <taxon>genistoids sensu lato</taxon>
        <taxon>core genistoids</taxon>
        <taxon>Genisteae</taxon>
        <taxon>Lupinus</taxon>
    </lineage>
</organism>
<gene>
    <name evidence="2" type="ORF">LLUT_LOCUS36279</name>
</gene>
<dbReference type="AlphaFoldDB" id="A0AAV1YQP1"/>
<sequence length="463" mass="53369">MEPECNANMSYISNLPDAILQHILFFLPIHDAASTSILSKTWLRVWNSLPLFTFTFSQRNLGLAVPEFVNRVNQSLTPLQSNKVVIEEFLVIMNLSLQEHKDFVSDIDNWISWVLRNCVRMLTISISSPTQIYILPEPIFSSRSLVVVRLHGCKLPETTFDDAQDFKFLKELSLLNVVAHDYQIQNLIDSCHSLEQLSVVLDHIVDFLDLVNFLRLHYVFVKVKLLRLDAKNLQTLKFFGLRELHLSDSTINIKNLSCSFSPWIMTHNISLQEMLSTFTLLEEFHLHLGKYVKSFRIRHCHLEILHLYGSSIPESPWQVEIDMPCLCQLYCHGDVFPYLCVISPSIKEYETLQLSINCLHTDFRDCADIHHLGDFLQNFNQSIEVNLNDICTENLITLEQLQAQNVIPRAATKIKKLILNSFSASSDYTSFLDALLFTCHPSYLLIKTCVLNSDHFIKVTFLS</sequence>
<evidence type="ECO:0000259" key="1">
    <source>
        <dbReference type="PROSITE" id="PS50181"/>
    </source>
</evidence>
<dbReference type="Proteomes" id="UP001497480">
    <property type="component" value="Unassembled WGS sequence"/>
</dbReference>
<dbReference type="CDD" id="cd22160">
    <property type="entry name" value="F-box_AtFBL13-like"/>
    <property type="match status" value="1"/>
</dbReference>
<dbReference type="PROSITE" id="PS50181">
    <property type="entry name" value="FBOX"/>
    <property type="match status" value="1"/>
</dbReference>
<dbReference type="PANTHER" id="PTHR31639">
    <property type="entry name" value="F-BOX PROTEIN-LIKE"/>
    <property type="match status" value="1"/>
</dbReference>
<dbReference type="SUPFAM" id="SSF81383">
    <property type="entry name" value="F-box domain"/>
    <property type="match status" value="1"/>
</dbReference>
<dbReference type="InterPro" id="IPR053781">
    <property type="entry name" value="F-box_AtFBL13-like"/>
</dbReference>
<proteinExistence type="predicted"/>
<dbReference type="SUPFAM" id="SSF52047">
    <property type="entry name" value="RNI-like"/>
    <property type="match status" value="1"/>
</dbReference>
<reference evidence="2 3" key="1">
    <citation type="submission" date="2024-03" db="EMBL/GenBank/DDBJ databases">
        <authorList>
            <person name="Martinez-Hernandez J."/>
        </authorList>
    </citation>
    <scope>NUCLEOTIDE SEQUENCE [LARGE SCALE GENOMIC DNA]</scope>
</reference>
<feature type="domain" description="F-box" evidence="1">
    <location>
        <begin position="9"/>
        <end position="59"/>
    </location>
</feature>
<dbReference type="PANTHER" id="PTHR31639:SF42">
    <property type="entry name" value="OS02G0160200 PROTEIN"/>
    <property type="match status" value="1"/>
</dbReference>
<dbReference type="EMBL" id="CAXHTB010000026">
    <property type="protein sequence ID" value="CAL0335219.1"/>
    <property type="molecule type" value="Genomic_DNA"/>
</dbReference>
<dbReference type="Pfam" id="PF24758">
    <property type="entry name" value="LRR_At5g56370"/>
    <property type="match status" value="1"/>
</dbReference>
<name>A0AAV1YQP1_LUPLU</name>